<dbReference type="EMBL" id="AEOH01000008">
    <property type="protein sequence ID" value="EFS98360.1"/>
    <property type="molecule type" value="Genomic_DNA"/>
</dbReference>
<evidence type="ECO:0000313" key="2">
    <source>
        <dbReference type="Proteomes" id="UP000005391"/>
    </source>
</evidence>
<evidence type="ECO:0000313" key="1">
    <source>
        <dbReference type="EMBL" id="EFS98360.1"/>
    </source>
</evidence>
<accession>E4MPN0</accession>
<dbReference type="HOGENOM" id="CLU_571980_0_0_10"/>
<sequence length="477" mass="53720">MFNHNPASIEDRWGKNEEDFAKRTLNLNPISYSEYSSFMYSSSTSKKNEGEYVSATGNIKLYDVYTIKSSKTVLVKGDVPIDVVEQREPITEVSPLTPLIIVPDKDKLPLLQTALEGNNLGNEVYIVPAIFLKYSKDKIRNDYIEKGVITTLDVATIALSGGTALATKVHWVRRAWALAEVVGAVGDIGVNVSQHIDPNSSLGQVVNSYNLAMGVIGIKNLGQAGYKFAKNLPQATKNLLQKNGSLRAKLISYYQKWQTEVAQLDNPSQAEKQLVEKQAEVWKALGFENKIDDIASLVSKWDDLSREEILRLYNSLSKTNIVSSSEKVINQRMILDELNSIGNNFINPYSFTDEIIDIVLKEDAIFIRAFSEYQTGRWMLSLEEFKKINSVEELVKKTALPLVDQKGNIIFPNKLALVRVPKGTTIRKSVARPQDWGGQGHLPGRAIQFEIRDFNWKTMENWFKPIGKIEQFIKKIV</sequence>
<dbReference type="AlphaFoldDB" id="E4MPN0"/>
<dbReference type="RefSeq" id="WP_002671540.1">
    <property type="nucleotide sequence ID" value="NZ_GL573160.1"/>
</dbReference>
<name>E4MPN0_CAPOC</name>
<dbReference type="eggNOG" id="ENOG502ZX6W">
    <property type="taxonomic scope" value="Bacteria"/>
</dbReference>
<gene>
    <name evidence="1" type="ORF">HMPREF1977_0340</name>
</gene>
<evidence type="ECO:0008006" key="3">
    <source>
        <dbReference type="Google" id="ProtNLM"/>
    </source>
</evidence>
<proteinExistence type="predicted"/>
<reference evidence="1 2" key="1">
    <citation type="submission" date="2010-10" db="EMBL/GenBank/DDBJ databases">
        <authorList>
            <person name="Muzny D."/>
            <person name="Qin X."/>
            <person name="Deng J."/>
            <person name="Jiang H."/>
            <person name="Liu Y."/>
            <person name="Qu J."/>
            <person name="Song X.-Z."/>
            <person name="Zhang L."/>
            <person name="Thornton R."/>
            <person name="Coyle M."/>
            <person name="Francisco L."/>
            <person name="Jackson L."/>
            <person name="Javaid M."/>
            <person name="Korchina V."/>
            <person name="Kovar C."/>
            <person name="Mata R."/>
            <person name="Mathew T."/>
            <person name="Ngo R."/>
            <person name="Nguyen L."/>
            <person name="Nguyen N."/>
            <person name="Okwuonu G."/>
            <person name="Ongeri F."/>
            <person name="Pham C."/>
            <person name="Simmons D."/>
            <person name="Wilczek-Boney K."/>
            <person name="Hale W."/>
            <person name="Jakkamsetti A."/>
            <person name="Pham P."/>
            <person name="Ruth R."/>
            <person name="San Lucas F."/>
            <person name="Warren J."/>
            <person name="Zhang J."/>
            <person name="Zhao Z."/>
            <person name="Zhou C."/>
            <person name="Zhu D."/>
            <person name="Lee S."/>
            <person name="Bess C."/>
            <person name="Blankenburg K."/>
            <person name="Forbes L."/>
            <person name="Fu Q."/>
            <person name="Gubbala S."/>
            <person name="Hirani K."/>
            <person name="Jayaseelan J.C."/>
            <person name="Lara F."/>
            <person name="Munidasa M."/>
            <person name="Palculict T."/>
            <person name="Patil S."/>
            <person name="Pu L.-L."/>
            <person name="Saada N."/>
            <person name="Tang L."/>
            <person name="Weissenberger G."/>
            <person name="Zhu Y."/>
            <person name="Hemphill L."/>
            <person name="Shang Y."/>
            <person name="Youmans B."/>
            <person name="Ayvaz T."/>
            <person name="Ross M."/>
            <person name="Santibanez J."/>
            <person name="Aqrawi P."/>
            <person name="Gross S."/>
            <person name="Joshi V."/>
            <person name="Fowler G."/>
            <person name="Nazareth L."/>
            <person name="Reid J."/>
            <person name="Worley K."/>
            <person name="Petrosino J."/>
            <person name="Highlander S."/>
            <person name="Gibbs R."/>
        </authorList>
    </citation>
    <scope>NUCLEOTIDE SEQUENCE [LARGE SCALE GENOMIC DNA]</scope>
    <source>
        <strain evidence="1 2">F0287</strain>
    </source>
</reference>
<organism evidence="1 2">
    <name type="scientific">Capnocytophaga ochracea F0287</name>
    <dbReference type="NCBI Taxonomy" id="873517"/>
    <lineage>
        <taxon>Bacteria</taxon>
        <taxon>Pseudomonadati</taxon>
        <taxon>Bacteroidota</taxon>
        <taxon>Flavobacteriia</taxon>
        <taxon>Flavobacteriales</taxon>
        <taxon>Flavobacteriaceae</taxon>
        <taxon>Capnocytophaga</taxon>
    </lineage>
</organism>
<protein>
    <recommendedName>
        <fullName evidence="3">Pre-toxin TG domain-containing protein</fullName>
    </recommendedName>
</protein>
<comment type="caution">
    <text evidence="1">The sequence shown here is derived from an EMBL/GenBank/DDBJ whole genome shotgun (WGS) entry which is preliminary data.</text>
</comment>
<dbReference type="Proteomes" id="UP000005391">
    <property type="component" value="Unassembled WGS sequence"/>
</dbReference>